<comment type="caution">
    <text evidence="3">The sequence shown here is derived from an EMBL/GenBank/DDBJ whole genome shotgun (WGS) entry which is preliminary data.</text>
</comment>
<sequence>MIDKFKTGNPIWVYYNDIDSGANLTVPQLLRGFIGQEYQIEQKQFPNYRYVKTEGETKGTFDMRQRIVHLFYRKQNWGEVQSIEMYLHLDAPTQVFDTAGGMPVGAPLPADITVKSFHRVATKNGQFWYEIGADQWIKYDQMHVVDNPFNQDIRKEKSKLINNLTVIPLKNVQAKVDYLHNKSINVYDAPYGNKVAEIPNGETITLIGKLNDNDEITWYQVGRKKYITSNYIQIEYPEDDRVGDN</sequence>
<protein>
    <recommendedName>
        <fullName evidence="2">MucBP domain-containing protein</fullName>
    </recommendedName>
</protein>
<dbReference type="Pfam" id="PF06458">
    <property type="entry name" value="MucBP"/>
    <property type="match status" value="1"/>
</dbReference>
<feature type="domain" description="MucBP" evidence="2">
    <location>
        <begin position="10"/>
        <end position="73"/>
    </location>
</feature>
<dbReference type="InterPro" id="IPR009459">
    <property type="entry name" value="MucBP_dom"/>
</dbReference>
<dbReference type="AlphaFoldDB" id="B3XNN1"/>
<dbReference type="Proteomes" id="UP000003853">
    <property type="component" value="Unassembled WGS sequence"/>
</dbReference>
<accession>B3XNN1</accession>
<keyword evidence="1" id="KW-0677">Repeat</keyword>
<proteinExistence type="predicted"/>
<evidence type="ECO:0000313" key="3">
    <source>
        <dbReference type="EMBL" id="EDX42737.1"/>
    </source>
</evidence>
<evidence type="ECO:0000259" key="2">
    <source>
        <dbReference type="Pfam" id="PF06458"/>
    </source>
</evidence>
<evidence type="ECO:0000256" key="1">
    <source>
        <dbReference type="ARBA" id="ARBA00022737"/>
    </source>
</evidence>
<evidence type="ECO:0000313" key="4">
    <source>
        <dbReference type="Proteomes" id="UP000003853"/>
    </source>
</evidence>
<dbReference type="PATRIC" id="fig|349123.13.peg.1260"/>
<dbReference type="RefSeq" id="WP_003664351.1">
    <property type="nucleotide sequence ID" value="NZ_AAPZ02000001.1"/>
</dbReference>
<organism evidence="3 4">
    <name type="scientific">Limosilactobacillus reuteri subsp. rodentium (strain DSM 17509 / CIP 109821 / 100-23)</name>
    <name type="common">Lactobacillus reuteri</name>
    <dbReference type="NCBI Taxonomy" id="349123"/>
    <lineage>
        <taxon>Bacteria</taxon>
        <taxon>Bacillati</taxon>
        <taxon>Bacillota</taxon>
        <taxon>Bacilli</taxon>
        <taxon>Lactobacillales</taxon>
        <taxon>Lactobacillaceae</taxon>
        <taxon>Limosilactobacillus</taxon>
    </lineage>
</organism>
<dbReference type="Gene3D" id="3.10.20.320">
    <property type="entry name" value="Putative peptidoglycan bound protein (lpxtg motif)"/>
    <property type="match status" value="1"/>
</dbReference>
<gene>
    <name evidence="3" type="ORF">Lreu23DRAFT_4256</name>
</gene>
<reference evidence="4" key="1">
    <citation type="submission" date="2008-06" db="EMBL/GenBank/DDBJ databases">
        <title>Permanent draft sequence of Lactobacillus reuteri 100-23.</title>
        <authorList>
            <consortium name="US DOE Joint Genome Institute"/>
            <person name="Copeland A."/>
            <person name="Lucas S."/>
            <person name="Lapidus A."/>
            <person name="Barry K."/>
            <person name="Detter J.C."/>
            <person name="Glavina del Rio T."/>
            <person name="Hammon N."/>
            <person name="Israni S."/>
            <person name="Dalin E."/>
            <person name="Tice H."/>
            <person name="Pitluck S."/>
            <person name="Sun H."/>
            <person name="Schmutz J."/>
            <person name="Larimer F."/>
            <person name="Land M."/>
            <person name="Hauser L."/>
            <person name="Walter J."/>
            <person name="Heng N.C.K."/>
            <person name="Tannock G.W."/>
            <person name="Richardson P."/>
        </authorList>
    </citation>
    <scope>NUCLEOTIDE SEQUENCE [LARGE SCALE GENOMIC DNA]</scope>
    <source>
        <strain evidence="4">DSM 17509 / CIP 109821 / 100-23</strain>
    </source>
</reference>
<dbReference type="eggNOG" id="COG1482">
    <property type="taxonomic scope" value="Bacteria"/>
</dbReference>
<name>B3XNN1_LIMR1</name>
<dbReference type="EMBL" id="AAPZ02000001">
    <property type="protein sequence ID" value="EDX42737.1"/>
    <property type="molecule type" value="Genomic_DNA"/>
</dbReference>